<evidence type="ECO:0000259" key="22">
    <source>
        <dbReference type="PROSITE" id="PS50948"/>
    </source>
</evidence>
<dbReference type="GO" id="GO:0030246">
    <property type="term" value="F:carbohydrate binding"/>
    <property type="evidence" value="ECO:0007669"/>
    <property type="project" value="UniProtKB-KW"/>
</dbReference>
<dbReference type="PANTHER" id="PTHR47976">
    <property type="entry name" value="G-TYPE LECTIN S-RECEPTOR-LIKE SERINE/THREONINE-PROTEIN KINASE SD2-5"/>
    <property type="match status" value="1"/>
</dbReference>
<keyword evidence="14" id="KW-1015">Disulfide bond</keyword>
<dbReference type="InterPro" id="IPR011009">
    <property type="entry name" value="Kinase-like_dom_sf"/>
</dbReference>
<dbReference type="PROSITE" id="PS50948">
    <property type="entry name" value="PAN"/>
    <property type="match status" value="1"/>
</dbReference>
<dbReference type="FunFam" id="3.30.200.20:FF:000059">
    <property type="entry name" value="S-receptor-like serine/threonine-protein kinase"/>
    <property type="match status" value="1"/>
</dbReference>
<keyword evidence="3 20" id="KW-0723">Serine/threonine-protein kinase</keyword>
<dbReference type="PANTHER" id="PTHR47976:SF47">
    <property type="entry name" value="RECEPTOR-LIKE SERINE_THREONINE-PROTEIN KINASE"/>
    <property type="match status" value="1"/>
</dbReference>
<protein>
    <recommendedName>
        <fullName evidence="2">non-specific serine/threonine protein kinase</fullName>
        <ecNumber evidence="2">2.7.11.1</ecNumber>
    </recommendedName>
</protein>
<evidence type="ECO:0000256" key="5">
    <source>
        <dbReference type="ARBA" id="ARBA00022679"/>
    </source>
</evidence>
<evidence type="ECO:0000256" key="16">
    <source>
        <dbReference type="ARBA" id="ARBA00023180"/>
    </source>
</evidence>
<dbReference type="EC" id="2.7.11.1" evidence="2"/>
<dbReference type="PROSITE" id="PS50011">
    <property type="entry name" value="PROTEIN_KINASE_DOM"/>
    <property type="match status" value="1"/>
</dbReference>
<dbReference type="CDD" id="cd01098">
    <property type="entry name" value="PAN_AP_plant"/>
    <property type="match status" value="1"/>
</dbReference>
<keyword evidence="8" id="KW-0430">Lectin</keyword>
<evidence type="ECO:0000256" key="8">
    <source>
        <dbReference type="ARBA" id="ARBA00022734"/>
    </source>
</evidence>
<evidence type="ECO:0000313" key="23">
    <source>
        <dbReference type="EMBL" id="CAI0555654.1"/>
    </source>
</evidence>
<keyword evidence="4" id="KW-0245">EGF-like domain</keyword>
<evidence type="ECO:0000256" key="12">
    <source>
        <dbReference type="ARBA" id="ARBA00022989"/>
    </source>
</evidence>
<evidence type="ECO:0000256" key="13">
    <source>
        <dbReference type="ARBA" id="ARBA00023136"/>
    </source>
</evidence>
<keyword evidence="6" id="KW-0812">Transmembrane</keyword>
<keyword evidence="24" id="KW-1185">Reference proteome</keyword>
<comment type="caution">
    <text evidence="23">The sequence shown here is derived from an EMBL/GenBank/DDBJ whole genome shotgun (WGS) entry which is preliminary data.</text>
</comment>
<dbReference type="Pfam" id="PF00069">
    <property type="entry name" value="Pkinase"/>
    <property type="match status" value="1"/>
</dbReference>
<dbReference type="SUPFAM" id="SSF56112">
    <property type="entry name" value="Protein kinase-like (PK-like)"/>
    <property type="match status" value="1"/>
</dbReference>
<dbReference type="InterPro" id="IPR000719">
    <property type="entry name" value="Prot_kinase_dom"/>
</dbReference>
<keyword evidence="13" id="KW-0472">Membrane</keyword>
<dbReference type="EMBL" id="CAMGYJ010000010">
    <property type="protein sequence ID" value="CAI0555654.1"/>
    <property type="molecule type" value="Genomic_DNA"/>
</dbReference>
<dbReference type="FunFam" id="1.10.510.10:FF:000237">
    <property type="entry name" value="G-type lectin S-receptor-like serine/threonine-protein kinase"/>
    <property type="match status" value="1"/>
</dbReference>
<dbReference type="PROSITE" id="PS00107">
    <property type="entry name" value="PROTEIN_KINASE_ATP"/>
    <property type="match status" value="1"/>
</dbReference>
<keyword evidence="10" id="KW-0418">Kinase</keyword>
<comment type="similarity">
    <text evidence="20">Belongs to the protein kinase superfamily.</text>
</comment>
<dbReference type="Proteomes" id="UP001154282">
    <property type="component" value="Unassembled WGS sequence"/>
</dbReference>
<dbReference type="Gene3D" id="3.30.200.20">
    <property type="entry name" value="Phosphorylase Kinase, domain 1"/>
    <property type="match status" value="1"/>
</dbReference>
<keyword evidence="16" id="KW-0325">Glycoprotein</keyword>
<dbReference type="GO" id="GO:0016020">
    <property type="term" value="C:membrane"/>
    <property type="evidence" value="ECO:0007669"/>
    <property type="project" value="UniProtKB-SubCell"/>
</dbReference>
<evidence type="ECO:0000256" key="18">
    <source>
        <dbReference type="ARBA" id="ARBA00048679"/>
    </source>
</evidence>
<dbReference type="CDD" id="cd14066">
    <property type="entry name" value="STKc_IRAK"/>
    <property type="match status" value="1"/>
</dbReference>
<gene>
    <name evidence="23" type="ORF">LITE_LOCUS47686</name>
</gene>
<dbReference type="PROSITE" id="PS00108">
    <property type="entry name" value="PROTEIN_KINASE_ST"/>
    <property type="match status" value="1"/>
</dbReference>
<feature type="domain" description="Apple" evidence="22">
    <location>
        <begin position="53"/>
        <end position="135"/>
    </location>
</feature>
<feature type="domain" description="Protein kinase" evidence="21">
    <location>
        <begin position="166"/>
        <end position="440"/>
    </location>
</feature>
<dbReference type="InterPro" id="IPR017441">
    <property type="entry name" value="Protein_kinase_ATP_BS"/>
</dbReference>
<comment type="subcellular location">
    <subcellularLocation>
        <location evidence="1">Membrane</location>
        <topology evidence="1">Single-pass type I membrane protein</topology>
    </subcellularLocation>
</comment>
<evidence type="ECO:0000256" key="3">
    <source>
        <dbReference type="ARBA" id="ARBA00022527"/>
    </source>
</evidence>
<keyword evidence="9 19" id="KW-0547">Nucleotide-binding</keyword>
<comment type="catalytic activity">
    <reaction evidence="17">
        <text>L-threonyl-[protein] + ATP = O-phospho-L-threonyl-[protein] + ADP + H(+)</text>
        <dbReference type="Rhea" id="RHEA:46608"/>
        <dbReference type="Rhea" id="RHEA-COMP:11060"/>
        <dbReference type="Rhea" id="RHEA-COMP:11605"/>
        <dbReference type="ChEBI" id="CHEBI:15378"/>
        <dbReference type="ChEBI" id="CHEBI:30013"/>
        <dbReference type="ChEBI" id="CHEBI:30616"/>
        <dbReference type="ChEBI" id="CHEBI:61977"/>
        <dbReference type="ChEBI" id="CHEBI:456216"/>
        <dbReference type="EC" id="2.7.11.1"/>
    </reaction>
</comment>
<evidence type="ECO:0000256" key="6">
    <source>
        <dbReference type="ARBA" id="ARBA00022692"/>
    </source>
</evidence>
<name>A0AAV0RGG4_9ROSI</name>
<evidence type="ECO:0000256" key="20">
    <source>
        <dbReference type="RuleBase" id="RU000304"/>
    </source>
</evidence>
<dbReference type="GO" id="GO:0004674">
    <property type="term" value="F:protein serine/threonine kinase activity"/>
    <property type="evidence" value="ECO:0007669"/>
    <property type="project" value="UniProtKB-KW"/>
</dbReference>
<evidence type="ECO:0000256" key="1">
    <source>
        <dbReference type="ARBA" id="ARBA00004479"/>
    </source>
</evidence>
<keyword evidence="11 19" id="KW-0067">ATP-binding</keyword>
<dbReference type="InterPro" id="IPR003609">
    <property type="entry name" value="Pan_app"/>
</dbReference>
<evidence type="ECO:0000259" key="21">
    <source>
        <dbReference type="PROSITE" id="PS50011"/>
    </source>
</evidence>
<evidence type="ECO:0000256" key="9">
    <source>
        <dbReference type="ARBA" id="ARBA00022741"/>
    </source>
</evidence>
<dbReference type="InterPro" id="IPR051343">
    <property type="entry name" value="G-type_lectin_kinases/EP1-like"/>
</dbReference>
<keyword evidence="12" id="KW-1133">Transmembrane helix</keyword>
<sequence length="458" mass="51340">MRDNTGSGACGFNSYCQIEDAQFPKCKCPQGYKFLDNSDESRGCLKTFPPQDCSSAGKEEGLFDLVEMVNTIFPSGDYEYYESISEDMCRELCLSDCLCDAVTYERASCWKKRAPLSNGYMDQENTGKTLLKVRRQNSTSTADKEATALSTNLRRFTYREMESATGGFKQVLGSGASSTVYKGVLGERSGGNVAVKVLDKLPERDGHDVREFATEVKIIGGTNHKNLVKLVGYCNEGQHRLLVYEFMSNGSLADSLFGDPRPNWYTRAQIAISVARGLVYLHEECSTQIIHCDIKPQNILLDESLTAKISDFGLAKLLKVEQTRTMTAIRGTKGYVAPEWFRNMAITTKVDVYSFGVVLLELVCCRRGFEMEGYEEEEMVLVDWAHECYGDRMVGRLVEKDEEAMKDLVKVERFVKIGLWCVQEDPCLRPEMKKVVHMLEGAVEVSVPPSPASYINTV</sequence>
<proteinExistence type="inferred from homology"/>
<evidence type="ECO:0000313" key="24">
    <source>
        <dbReference type="Proteomes" id="UP001154282"/>
    </source>
</evidence>
<evidence type="ECO:0000256" key="2">
    <source>
        <dbReference type="ARBA" id="ARBA00012513"/>
    </source>
</evidence>
<evidence type="ECO:0000256" key="17">
    <source>
        <dbReference type="ARBA" id="ARBA00047899"/>
    </source>
</evidence>
<evidence type="ECO:0000256" key="14">
    <source>
        <dbReference type="ARBA" id="ARBA00023157"/>
    </source>
</evidence>
<keyword evidence="15" id="KW-0675">Receptor</keyword>
<organism evidence="23 24">
    <name type="scientific">Linum tenue</name>
    <dbReference type="NCBI Taxonomy" id="586396"/>
    <lineage>
        <taxon>Eukaryota</taxon>
        <taxon>Viridiplantae</taxon>
        <taxon>Streptophyta</taxon>
        <taxon>Embryophyta</taxon>
        <taxon>Tracheophyta</taxon>
        <taxon>Spermatophyta</taxon>
        <taxon>Magnoliopsida</taxon>
        <taxon>eudicotyledons</taxon>
        <taxon>Gunneridae</taxon>
        <taxon>Pentapetalae</taxon>
        <taxon>rosids</taxon>
        <taxon>fabids</taxon>
        <taxon>Malpighiales</taxon>
        <taxon>Linaceae</taxon>
        <taxon>Linum</taxon>
    </lineage>
</organism>
<dbReference type="InterPro" id="IPR008271">
    <property type="entry name" value="Ser/Thr_kinase_AS"/>
</dbReference>
<comment type="catalytic activity">
    <reaction evidence="18">
        <text>L-seryl-[protein] + ATP = O-phospho-L-seryl-[protein] + ADP + H(+)</text>
        <dbReference type="Rhea" id="RHEA:17989"/>
        <dbReference type="Rhea" id="RHEA-COMP:9863"/>
        <dbReference type="Rhea" id="RHEA-COMP:11604"/>
        <dbReference type="ChEBI" id="CHEBI:15378"/>
        <dbReference type="ChEBI" id="CHEBI:29999"/>
        <dbReference type="ChEBI" id="CHEBI:30616"/>
        <dbReference type="ChEBI" id="CHEBI:83421"/>
        <dbReference type="ChEBI" id="CHEBI:456216"/>
        <dbReference type="EC" id="2.7.11.1"/>
    </reaction>
</comment>
<evidence type="ECO:0000256" key="10">
    <source>
        <dbReference type="ARBA" id="ARBA00022777"/>
    </source>
</evidence>
<keyword evidence="7" id="KW-0732">Signal</keyword>
<evidence type="ECO:0000256" key="7">
    <source>
        <dbReference type="ARBA" id="ARBA00022729"/>
    </source>
</evidence>
<evidence type="ECO:0000256" key="11">
    <source>
        <dbReference type="ARBA" id="ARBA00022840"/>
    </source>
</evidence>
<feature type="binding site" evidence="19">
    <location>
        <position position="196"/>
    </location>
    <ligand>
        <name>ATP</name>
        <dbReference type="ChEBI" id="CHEBI:30616"/>
    </ligand>
</feature>
<evidence type="ECO:0000256" key="4">
    <source>
        <dbReference type="ARBA" id="ARBA00022536"/>
    </source>
</evidence>
<dbReference type="Gene3D" id="1.10.510.10">
    <property type="entry name" value="Transferase(Phosphotransferase) domain 1"/>
    <property type="match status" value="1"/>
</dbReference>
<dbReference type="GO" id="GO:0005524">
    <property type="term" value="F:ATP binding"/>
    <property type="evidence" value="ECO:0007669"/>
    <property type="project" value="UniProtKB-UniRule"/>
</dbReference>
<keyword evidence="5" id="KW-0808">Transferase</keyword>
<evidence type="ECO:0000256" key="19">
    <source>
        <dbReference type="PROSITE-ProRule" id="PRU10141"/>
    </source>
</evidence>
<dbReference type="AlphaFoldDB" id="A0AAV0RGG4"/>
<reference evidence="23" key="1">
    <citation type="submission" date="2022-08" db="EMBL/GenBank/DDBJ databases">
        <authorList>
            <person name="Gutierrez-Valencia J."/>
        </authorList>
    </citation>
    <scope>NUCLEOTIDE SEQUENCE</scope>
</reference>
<accession>A0AAV0RGG4</accession>
<dbReference type="SMART" id="SM00220">
    <property type="entry name" value="S_TKc"/>
    <property type="match status" value="1"/>
</dbReference>
<evidence type="ECO:0000256" key="15">
    <source>
        <dbReference type="ARBA" id="ARBA00023170"/>
    </source>
</evidence>